<dbReference type="InterPro" id="IPR029024">
    <property type="entry name" value="TerB-like"/>
</dbReference>
<dbReference type="PRINTS" id="PR00625">
    <property type="entry name" value="JDOMAIN"/>
</dbReference>
<dbReference type="PANTHER" id="PTHR24074">
    <property type="entry name" value="CO-CHAPERONE PROTEIN DJLA"/>
    <property type="match status" value="1"/>
</dbReference>
<dbReference type="STRING" id="1089305.SAMN05444148_0895"/>
<dbReference type="InterPro" id="IPR050817">
    <property type="entry name" value="DjlA_DnaK_co-chaperone"/>
</dbReference>
<dbReference type="OrthoDB" id="9779622at2"/>
<name>A0A1M5MHR6_9FLAO</name>
<dbReference type="Pfam" id="PF05099">
    <property type="entry name" value="TerB"/>
    <property type="match status" value="1"/>
</dbReference>
<dbReference type="InterPro" id="IPR007791">
    <property type="entry name" value="DjlA_N"/>
</dbReference>
<proteinExistence type="predicted"/>
<evidence type="ECO:0000256" key="1">
    <source>
        <dbReference type="SAM" id="MobiDB-lite"/>
    </source>
</evidence>
<dbReference type="SUPFAM" id="SSF158682">
    <property type="entry name" value="TerB-like"/>
    <property type="match status" value="1"/>
</dbReference>
<dbReference type="EMBL" id="FQWS01000001">
    <property type="protein sequence ID" value="SHG76479.1"/>
    <property type="molecule type" value="Genomic_DNA"/>
</dbReference>
<evidence type="ECO:0000313" key="3">
    <source>
        <dbReference type="EMBL" id="SHG76479.1"/>
    </source>
</evidence>
<dbReference type="AlphaFoldDB" id="A0A1M5MHR6"/>
<dbReference type="CDD" id="cd07316">
    <property type="entry name" value="terB_like_DjlA"/>
    <property type="match status" value="1"/>
</dbReference>
<feature type="region of interest" description="Disordered" evidence="1">
    <location>
        <begin position="41"/>
        <end position="71"/>
    </location>
</feature>
<dbReference type="SMART" id="SM00271">
    <property type="entry name" value="DnaJ"/>
    <property type="match status" value="1"/>
</dbReference>
<dbReference type="InterPro" id="IPR036869">
    <property type="entry name" value="J_dom_sf"/>
</dbReference>
<protein>
    <submittedName>
        <fullName evidence="3">DnaJ like chaperone protein</fullName>
    </submittedName>
</protein>
<feature type="domain" description="J" evidence="2">
    <location>
        <begin position="200"/>
        <end position="264"/>
    </location>
</feature>
<organism evidence="3 4">
    <name type="scientific">Winogradskyella jejuensis</name>
    <dbReference type="NCBI Taxonomy" id="1089305"/>
    <lineage>
        <taxon>Bacteria</taxon>
        <taxon>Pseudomonadati</taxon>
        <taxon>Bacteroidota</taxon>
        <taxon>Flavobacteriia</taxon>
        <taxon>Flavobacteriales</taxon>
        <taxon>Flavobacteriaceae</taxon>
        <taxon>Winogradskyella</taxon>
    </lineage>
</organism>
<evidence type="ECO:0000259" key="2">
    <source>
        <dbReference type="PROSITE" id="PS50076"/>
    </source>
</evidence>
<dbReference type="CDD" id="cd06257">
    <property type="entry name" value="DnaJ"/>
    <property type="match status" value="1"/>
</dbReference>
<dbReference type="Gene3D" id="1.10.3680.10">
    <property type="entry name" value="TerB-like"/>
    <property type="match status" value="1"/>
</dbReference>
<sequence length="264" mass="30324">MSFSKWIGAAIGWSFGGPIGAIIGLALGSIVDNAADSSPLLGERQAGKKRRRDPYKQPTYQRRQREQRAQTRSGDFEVSLLILASVVIKADGKQDQRELDFVRQQFTNMYGKDRANMAFRLFKGITKQNISTRQVCMQIKQMMDHASRLQLLHFLFGIAKADGLVTQDEIKQIYTIAGYLGISSRDYESIKAMFYNSTNNAYKILEIEKTVSDDEVKRAYRKMAKKYHPDRLSHLGDEHREGAEEKFRQVQEAYEHIQKERGFK</sequence>
<dbReference type="PROSITE" id="PS50076">
    <property type="entry name" value="DNAJ_2"/>
    <property type="match status" value="1"/>
</dbReference>
<dbReference type="SUPFAM" id="SSF46565">
    <property type="entry name" value="Chaperone J-domain"/>
    <property type="match status" value="1"/>
</dbReference>
<gene>
    <name evidence="3" type="ORF">SAMN05444148_0895</name>
</gene>
<dbReference type="Pfam" id="PF00226">
    <property type="entry name" value="DnaJ"/>
    <property type="match status" value="1"/>
</dbReference>
<accession>A0A1M5MHR6</accession>
<keyword evidence="4" id="KW-1185">Reference proteome</keyword>
<reference evidence="4" key="1">
    <citation type="submission" date="2016-11" db="EMBL/GenBank/DDBJ databases">
        <authorList>
            <person name="Varghese N."/>
            <person name="Submissions S."/>
        </authorList>
    </citation>
    <scope>NUCLEOTIDE SEQUENCE [LARGE SCALE GENOMIC DNA]</scope>
    <source>
        <strain evidence="4">DSM 25330</strain>
    </source>
</reference>
<evidence type="ECO:0000313" key="4">
    <source>
        <dbReference type="Proteomes" id="UP000184522"/>
    </source>
</evidence>
<dbReference type="InterPro" id="IPR001623">
    <property type="entry name" value="DnaJ_domain"/>
</dbReference>
<dbReference type="RefSeq" id="WP_073083606.1">
    <property type="nucleotide sequence ID" value="NZ_FQWS01000001.1"/>
</dbReference>
<dbReference type="Gene3D" id="1.10.287.110">
    <property type="entry name" value="DnaJ domain"/>
    <property type="match status" value="1"/>
</dbReference>
<dbReference type="Proteomes" id="UP000184522">
    <property type="component" value="Unassembled WGS sequence"/>
</dbReference>